<evidence type="ECO:0008006" key="3">
    <source>
        <dbReference type="Google" id="ProtNLM"/>
    </source>
</evidence>
<sequence length="313" mass="36621">MREIGGYIEFEYYNRPMLHGDGIKLNCGRNALSYFVKSKKIKKIAMPIFMCDSCDGVLKDNSVSVRYYSIGLDFKPVDTVLAEDEWLYVVNFYGQLSKEYILKLKEQYERVIVDNAQAYFDEPIEGVPTLYTCRKFFGVADGAILYSDEKIEVEEQDESFDRMRFLMGRFERTASEFYSDYVANNHIFATEPIKKMSKLTENLLCGIDYEAVFKRRTDNFSYLYEKLGAINRLKLIIPEGPFMYPLYNENGAKIRKKLQAEKLFIPTLWPAVFERCDEGTLEYDMAKNILPIPVDQRYGIQDMEYIVNEIKQL</sequence>
<dbReference type="EMBL" id="JACOOU010000013">
    <property type="protein sequence ID" value="MBC5674961.1"/>
    <property type="molecule type" value="Genomic_DNA"/>
</dbReference>
<reference evidence="1 2" key="1">
    <citation type="submission" date="2020-08" db="EMBL/GenBank/DDBJ databases">
        <title>Genome public.</title>
        <authorList>
            <person name="Liu C."/>
            <person name="Sun Q."/>
        </authorList>
    </citation>
    <scope>NUCLEOTIDE SEQUENCE [LARGE SCALE GENOMIC DNA]</scope>
    <source>
        <strain evidence="1 2">NSJ-34</strain>
    </source>
</reference>
<dbReference type="SUPFAM" id="SSF53383">
    <property type="entry name" value="PLP-dependent transferases"/>
    <property type="match status" value="1"/>
</dbReference>
<protein>
    <recommendedName>
        <fullName evidence="3">dTDP-4-amino-4,6-dideoxygalactose transaminase</fullName>
    </recommendedName>
</protein>
<comment type="caution">
    <text evidence="1">The sequence shown here is derived from an EMBL/GenBank/DDBJ whole genome shotgun (WGS) entry which is preliminary data.</text>
</comment>
<dbReference type="Proteomes" id="UP000654573">
    <property type="component" value="Unassembled WGS sequence"/>
</dbReference>
<evidence type="ECO:0000313" key="1">
    <source>
        <dbReference type="EMBL" id="MBC5674961.1"/>
    </source>
</evidence>
<accession>A0ABR7FKM0</accession>
<evidence type="ECO:0000313" key="2">
    <source>
        <dbReference type="Proteomes" id="UP000654573"/>
    </source>
</evidence>
<proteinExistence type="predicted"/>
<gene>
    <name evidence="1" type="ORF">H8S76_22250</name>
</gene>
<organism evidence="1 2">
    <name type="scientific">Blautia celeris</name>
    <dbReference type="NCBI Taxonomy" id="2763026"/>
    <lineage>
        <taxon>Bacteria</taxon>
        <taxon>Bacillati</taxon>
        <taxon>Bacillota</taxon>
        <taxon>Clostridia</taxon>
        <taxon>Lachnospirales</taxon>
        <taxon>Lachnospiraceae</taxon>
        <taxon>Blautia</taxon>
    </lineage>
</organism>
<name>A0ABR7FKM0_9FIRM</name>
<dbReference type="InterPro" id="IPR015424">
    <property type="entry name" value="PyrdxlP-dep_Trfase"/>
</dbReference>
<dbReference type="RefSeq" id="WP_118594117.1">
    <property type="nucleotide sequence ID" value="NZ_JACOOU010000013.1"/>
</dbReference>
<keyword evidence="2" id="KW-1185">Reference proteome</keyword>